<dbReference type="NCBIfam" id="TIGR00040">
    <property type="entry name" value="yfcE"/>
    <property type="match status" value="1"/>
</dbReference>
<dbReference type="InterPro" id="IPR041802">
    <property type="entry name" value="MPP_YfcE"/>
</dbReference>
<organism evidence="4 5">
    <name type="scientific">Ruminobacter amylophilus</name>
    <dbReference type="NCBI Taxonomy" id="867"/>
    <lineage>
        <taxon>Bacteria</taxon>
        <taxon>Pseudomonadati</taxon>
        <taxon>Pseudomonadota</taxon>
        <taxon>Gammaproteobacteria</taxon>
        <taxon>Aeromonadales</taxon>
        <taxon>Succinivibrionaceae</taxon>
        <taxon>Ruminobacter</taxon>
    </lineage>
</organism>
<protein>
    <recommendedName>
        <fullName evidence="2">Phosphoesterase</fullName>
        <ecNumber evidence="2">3.1.4.-</ecNumber>
    </recommendedName>
</protein>
<dbReference type="EC" id="3.1.4.-" evidence="2"/>
<dbReference type="SUPFAM" id="SSF56300">
    <property type="entry name" value="Metallo-dependent phosphatases"/>
    <property type="match status" value="1"/>
</dbReference>
<keyword evidence="2" id="KW-0479">Metal-binding</keyword>
<dbReference type="Gene3D" id="3.60.21.10">
    <property type="match status" value="1"/>
</dbReference>
<sequence>MTTYAVISDVHGNADNLEKALKVAEANNADFLIFLGDFLNHGPRNGLPSDYDPMYIVKLLNSVKEKIIAVRGNCDSEVDSNLLEFPIDATYNTLVINGRKAFMTHGHRYDETDAEYIGPGEGDIFMSGHTHCPVLKKSRGGIYILNPGSITFPRGGSDRSMAVIDDNGISLRDLNNNVVEEIRF</sequence>
<evidence type="ECO:0000256" key="2">
    <source>
        <dbReference type="RuleBase" id="RU362039"/>
    </source>
</evidence>
<keyword evidence="5" id="KW-1185">Reference proteome</keyword>
<dbReference type="OrthoDB" id="9800565at2"/>
<evidence type="ECO:0000259" key="3">
    <source>
        <dbReference type="Pfam" id="PF12850"/>
    </source>
</evidence>
<feature type="domain" description="Calcineurin-like phosphoesterase" evidence="3">
    <location>
        <begin position="5"/>
        <end position="165"/>
    </location>
</feature>
<evidence type="ECO:0000313" key="5">
    <source>
        <dbReference type="Proteomes" id="UP000243745"/>
    </source>
</evidence>
<evidence type="ECO:0000313" key="4">
    <source>
        <dbReference type="EMBL" id="SFP49838.1"/>
    </source>
</evidence>
<name>A0A662ZI39_9GAMM</name>
<dbReference type="Proteomes" id="UP000243745">
    <property type="component" value="Unassembled WGS sequence"/>
</dbReference>
<dbReference type="AlphaFoldDB" id="A0A662ZI39"/>
<dbReference type="InterPro" id="IPR029052">
    <property type="entry name" value="Metallo-depent_PP-like"/>
</dbReference>
<dbReference type="PANTHER" id="PTHR11124">
    <property type="entry name" value="VACUOLAR SORTING PROTEIN VPS29"/>
    <property type="match status" value="1"/>
</dbReference>
<gene>
    <name evidence="4" type="ORF">SAMN02910344_01546</name>
</gene>
<evidence type="ECO:0000256" key="1">
    <source>
        <dbReference type="ARBA" id="ARBA00008950"/>
    </source>
</evidence>
<dbReference type="RefSeq" id="WP_093142552.1">
    <property type="nucleotide sequence ID" value="NZ_FOXF01000029.1"/>
</dbReference>
<reference evidence="4 5" key="1">
    <citation type="submission" date="2016-10" db="EMBL/GenBank/DDBJ databases">
        <authorList>
            <person name="Varghese N."/>
            <person name="Submissions S."/>
        </authorList>
    </citation>
    <scope>NUCLEOTIDE SEQUENCE [LARGE SCALE GENOMIC DNA]</scope>
    <source>
        <strain evidence="4 5">DSM 1361</strain>
    </source>
</reference>
<dbReference type="GO" id="GO:0046872">
    <property type="term" value="F:metal ion binding"/>
    <property type="evidence" value="ECO:0007669"/>
    <property type="project" value="UniProtKB-KW"/>
</dbReference>
<dbReference type="CDD" id="cd00841">
    <property type="entry name" value="MPP_YfcE"/>
    <property type="match status" value="1"/>
</dbReference>
<comment type="similarity">
    <text evidence="1 2">Belongs to the metallophosphoesterase superfamily. YfcE family.</text>
</comment>
<dbReference type="InterPro" id="IPR024654">
    <property type="entry name" value="Calcineurin-like_PHP_lpxH"/>
</dbReference>
<proteinExistence type="inferred from homology"/>
<dbReference type="EMBL" id="FOXF01000029">
    <property type="protein sequence ID" value="SFP49838.1"/>
    <property type="molecule type" value="Genomic_DNA"/>
</dbReference>
<dbReference type="GO" id="GO:0016787">
    <property type="term" value="F:hydrolase activity"/>
    <property type="evidence" value="ECO:0007669"/>
    <property type="project" value="UniProtKB-UniRule"/>
</dbReference>
<dbReference type="Pfam" id="PF12850">
    <property type="entry name" value="Metallophos_2"/>
    <property type="match status" value="1"/>
</dbReference>
<accession>A0A662ZI39</accession>
<dbReference type="InterPro" id="IPR000979">
    <property type="entry name" value="Phosphodiesterase_MJ0936/Vps29"/>
</dbReference>
<dbReference type="NCBIfam" id="NF006988">
    <property type="entry name" value="PRK09453.1"/>
    <property type="match status" value="1"/>
</dbReference>
<comment type="cofactor">
    <cofactor evidence="2">
        <name>a divalent metal cation</name>
        <dbReference type="ChEBI" id="CHEBI:60240"/>
    </cofactor>
</comment>